<dbReference type="Pfam" id="PF20167">
    <property type="entry name" value="Transposase_32"/>
    <property type="match status" value="1"/>
</dbReference>
<dbReference type="Proteomes" id="UP000501690">
    <property type="component" value="Linkage Group LG6"/>
</dbReference>
<dbReference type="InterPro" id="IPR046796">
    <property type="entry name" value="Transposase_32_dom"/>
</dbReference>
<proteinExistence type="predicted"/>
<evidence type="ECO:0000259" key="2">
    <source>
        <dbReference type="Pfam" id="PF20167"/>
    </source>
</evidence>
<feature type="domain" description="Putative plant transposon protein" evidence="2">
    <location>
        <begin position="46"/>
        <end position="204"/>
    </location>
</feature>
<protein>
    <recommendedName>
        <fullName evidence="2">Putative plant transposon protein domain-containing protein</fullName>
    </recommendedName>
</protein>
<evidence type="ECO:0000313" key="4">
    <source>
        <dbReference type="Proteomes" id="UP000501690"/>
    </source>
</evidence>
<dbReference type="AlphaFoldDB" id="A0A4D6M9C7"/>
<feature type="compositionally biased region" description="Acidic residues" evidence="1">
    <location>
        <begin position="273"/>
        <end position="282"/>
    </location>
</feature>
<organism evidence="3 4">
    <name type="scientific">Vigna unguiculata</name>
    <name type="common">Cowpea</name>
    <dbReference type="NCBI Taxonomy" id="3917"/>
    <lineage>
        <taxon>Eukaryota</taxon>
        <taxon>Viridiplantae</taxon>
        <taxon>Streptophyta</taxon>
        <taxon>Embryophyta</taxon>
        <taxon>Tracheophyta</taxon>
        <taxon>Spermatophyta</taxon>
        <taxon>Magnoliopsida</taxon>
        <taxon>eudicotyledons</taxon>
        <taxon>Gunneridae</taxon>
        <taxon>Pentapetalae</taxon>
        <taxon>rosids</taxon>
        <taxon>fabids</taxon>
        <taxon>Fabales</taxon>
        <taxon>Fabaceae</taxon>
        <taxon>Papilionoideae</taxon>
        <taxon>50 kb inversion clade</taxon>
        <taxon>NPAAA clade</taxon>
        <taxon>indigoferoid/millettioid clade</taxon>
        <taxon>Phaseoleae</taxon>
        <taxon>Vigna</taxon>
    </lineage>
</organism>
<feature type="region of interest" description="Disordered" evidence="1">
    <location>
        <begin position="1"/>
        <end position="30"/>
    </location>
</feature>
<accession>A0A4D6M9C7</accession>
<sequence length="299" mass="33074">MAPPKASRDSKKRKFTRGSSSCAPPIDSMDEDAEFEYDQHKLELERRQWHRVLGNLPNEVDEVLVKEFYANAYNFDGSLPRQAKNTPYGDFMNEDKDFEAIAARLCIPGESYMIGVSSTPVRILRKHLNSLAHMWSVFSYNNISPNTHTSYINLERSYLIFAIMTGIEIDIGAVISQEITLIVSNATKLRFPALITALCKAKGVVSDTPVLLRLQPPINSRFISKHCMNPAVDHVPTPRPVARPRPPSVPHASSSISEATFQAAMMGGGAAVDSEDEDDDGADDAKNVVEEEVPPDDDA</sequence>
<keyword evidence="4" id="KW-1185">Reference proteome</keyword>
<name>A0A4D6M9C7_VIGUN</name>
<feature type="region of interest" description="Disordered" evidence="1">
    <location>
        <begin position="236"/>
        <end position="299"/>
    </location>
</feature>
<feature type="compositionally biased region" description="Acidic residues" evidence="1">
    <location>
        <begin position="290"/>
        <end position="299"/>
    </location>
</feature>
<evidence type="ECO:0000313" key="3">
    <source>
        <dbReference type="EMBL" id="QCD97300.1"/>
    </source>
</evidence>
<gene>
    <name evidence="3" type="ORF">DEO72_LG6g2010</name>
</gene>
<dbReference type="EMBL" id="CP039350">
    <property type="protein sequence ID" value="QCD97300.1"/>
    <property type="molecule type" value="Genomic_DNA"/>
</dbReference>
<reference evidence="3 4" key="1">
    <citation type="submission" date="2019-04" db="EMBL/GenBank/DDBJ databases">
        <title>An improved genome assembly and genetic linkage map for asparagus bean, Vigna unguiculata ssp. sesquipedialis.</title>
        <authorList>
            <person name="Xia Q."/>
            <person name="Zhang R."/>
            <person name="Dong Y."/>
        </authorList>
    </citation>
    <scope>NUCLEOTIDE SEQUENCE [LARGE SCALE GENOMIC DNA]</scope>
    <source>
        <tissue evidence="3">Leaf</tissue>
    </source>
</reference>
<evidence type="ECO:0000256" key="1">
    <source>
        <dbReference type="SAM" id="MobiDB-lite"/>
    </source>
</evidence>
<feature type="compositionally biased region" description="Pro residues" evidence="1">
    <location>
        <begin position="237"/>
        <end position="249"/>
    </location>
</feature>